<evidence type="ECO:0000256" key="1">
    <source>
        <dbReference type="ARBA" id="ARBA00023015"/>
    </source>
</evidence>
<name>A0A9X9S640_METOG</name>
<dbReference type="Proteomes" id="UP001163096">
    <property type="component" value="Chromosome"/>
</dbReference>
<feature type="domain" description="HTH marR-type" evidence="4">
    <location>
        <begin position="1"/>
        <end position="140"/>
    </location>
</feature>
<dbReference type="RefSeq" id="WP_268187680.1">
    <property type="nucleotide sequence ID" value="NZ_CP113361.1"/>
</dbReference>
<dbReference type="Pfam" id="PF12802">
    <property type="entry name" value="MarR_2"/>
    <property type="match status" value="1"/>
</dbReference>
<dbReference type="PANTHER" id="PTHR42756">
    <property type="entry name" value="TRANSCRIPTIONAL REGULATOR, MARR"/>
    <property type="match status" value="1"/>
</dbReference>
<dbReference type="GO" id="GO:0003700">
    <property type="term" value="F:DNA-binding transcription factor activity"/>
    <property type="evidence" value="ECO:0007669"/>
    <property type="project" value="InterPro"/>
</dbReference>
<evidence type="ECO:0000259" key="4">
    <source>
        <dbReference type="PROSITE" id="PS50995"/>
    </source>
</evidence>
<reference evidence="5" key="1">
    <citation type="submission" date="2022-11" db="EMBL/GenBank/DDBJ databases">
        <title>Complete genome sequence of Methanogenium organophilum DSM 3596.</title>
        <authorList>
            <person name="Chen S.-C."/>
            <person name="Lai S.-J."/>
            <person name="You Y.-T."/>
        </authorList>
    </citation>
    <scope>NUCLEOTIDE SEQUENCE</scope>
    <source>
        <strain evidence="5">DSM 3596</strain>
    </source>
</reference>
<dbReference type="PROSITE" id="PS50995">
    <property type="entry name" value="HTH_MARR_2"/>
    <property type="match status" value="1"/>
</dbReference>
<keyword evidence="2" id="KW-0238">DNA-binding</keyword>
<dbReference type="InterPro" id="IPR036390">
    <property type="entry name" value="WH_DNA-bd_sf"/>
</dbReference>
<dbReference type="GO" id="GO:0003677">
    <property type="term" value="F:DNA binding"/>
    <property type="evidence" value="ECO:0007669"/>
    <property type="project" value="UniProtKB-KW"/>
</dbReference>
<proteinExistence type="predicted"/>
<dbReference type="PROSITE" id="PS01117">
    <property type="entry name" value="HTH_MARR_1"/>
    <property type="match status" value="1"/>
</dbReference>
<dbReference type="InterPro" id="IPR011991">
    <property type="entry name" value="ArsR-like_HTH"/>
</dbReference>
<dbReference type="SUPFAM" id="SSF46785">
    <property type="entry name" value="Winged helix' DNA-binding domain"/>
    <property type="match status" value="1"/>
</dbReference>
<dbReference type="InterPro" id="IPR036388">
    <property type="entry name" value="WH-like_DNA-bd_sf"/>
</dbReference>
<keyword evidence="6" id="KW-1185">Reference proteome</keyword>
<evidence type="ECO:0000256" key="3">
    <source>
        <dbReference type="ARBA" id="ARBA00023163"/>
    </source>
</evidence>
<dbReference type="InterPro" id="IPR000835">
    <property type="entry name" value="HTH_MarR-typ"/>
</dbReference>
<dbReference type="AlphaFoldDB" id="A0A9X9S640"/>
<gene>
    <name evidence="5" type="ORF">OU421_05895</name>
</gene>
<sequence>MDVPLPSDLPPGALISIIYRSRNRILGEWASQAGIPVAVMSPLIYLAKHPGATQDEISRRMMIDKAAVARAIRQLEDGGYLTRIPDEANRRRYCISLTEAGIRLAEDAIAASDELDRTITTDVPQEAVPYLLPLLRSMAYTSSIVAKNRDIPGNDTDNTDTFN</sequence>
<dbReference type="GeneID" id="76834615"/>
<evidence type="ECO:0000313" key="6">
    <source>
        <dbReference type="Proteomes" id="UP001163096"/>
    </source>
</evidence>
<dbReference type="EMBL" id="CP113361">
    <property type="protein sequence ID" value="WAI02402.1"/>
    <property type="molecule type" value="Genomic_DNA"/>
</dbReference>
<dbReference type="Gene3D" id="1.10.10.10">
    <property type="entry name" value="Winged helix-like DNA-binding domain superfamily/Winged helix DNA-binding domain"/>
    <property type="match status" value="1"/>
</dbReference>
<protein>
    <submittedName>
        <fullName evidence="5">MarR family transcriptional regulator</fullName>
    </submittedName>
</protein>
<dbReference type="SMART" id="SM00347">
    <property type="entry name" value="HTH_MARR"/>
    <property type="match status" value="1"/>
</dbReference>
<dbReference type="InterPro" id="IPR023187">
    <property type="entry name" value="Tscrpt_reg_MarR-type_CS"/>
</dbReference>
<dbReference type="CDD" id="cd00090">
    <property type="entry name" value="HTH_ARSR"/>
    <property type="match status" value="1"/>
</dbReference>
<organism evidence="5 6">
    <name type="scientific">Methanogenium organophilum</name>
    <dbReference type="NCBI Taxonomy" id="2199"/>
    <lineage>
        <taxon>Archaea</taxon>
        <taxon>Methanobacteriati</taxon>
        <taxon>Methanobacteriota</taxon>
        <taxon>Stenosarchaea group</taxon>
        <taxon>Methanomicrobia</taxon>
        <taxon>Methanomicrobiales</taxon>
        <taxon>Methanomicrobiaceae</taxon>
        <taxon>Methanogenium</taxon>
    </lineage>
</organism>
<dbReference type="PANTHER" id="PTHR42756:SF1">
    <property type="entry name" value="TRANSCRIPTIONAL REPRESSOR OF EMRAB OPERON"/>
    <property type="match status" value="1"/>
</dbReference>
<keyword evidence="3" id="KW-0804">Transcription</keyword>
<evidence type="ECO:0000256" key="2">
    <source>
        <dbReference type="ARBA" id="ARBA00023125"/>
    </source>
</evidence>
<accession>A0A9X9S640</accession>
<evidence type="ECO:0000313" key="5">
    <source>
        <dbReference type="EMBL" id="WAI02402.1"/>
    </source>
</evidence>
<dbReference type="PRINTS" id="PR00598">
    <property type="entry name" value="HTHMARR"/>
</dbReference>
<keyword evidence="1" id="KW-0805">Transcription regulation</keyword>
<dbReference type="KEGG" id="mou:OU421_05895"/>